<dbReference type="EMBL" id="VWSF01000002">
    <property type="protein sequence ID" value="KAA5548737.1"/>
    <property type="molecule type" value="Genomic_DNA"/>
</dbReference>
<dbReference type="AlphaFoldDB" id="A0A5M6DMG5"/>
<keyword evidence="4" id="KW-1185">Reference proteome</keyword>
<proteinExistence type="predicted"/>
<reference evidence="3 4" key="1">
    <citation type="submission" date="2019-09" db="EMBL/GenBank/DDBJ databases">
        <title>Genome sequence and assembly of Adhaeribacter sp.</title>
        <authorList>
            <person name="Chhetri G."/>
        </authorList>
    </citation>
    <scope>NUCLEOTIDE SEQUENCE [LARGE SCALE GENOMIC DNA]</scope>
    <source>
        <strain evidence="3 4">DK36</strain>
    </source>
</reference>
<dbReference type="Proteomes" id="UP000323426">
    <property type="component" value="Unassembled WGS sequence"/>
</dbReference>
<comment type="caution">
    <text evidence="3">The sequence shown here is derived from an EMBL/GenBank/DDBJ whole genome shotgun (WGS) entry which is preliminary data.</text>
</comment>
<sequence length="328" mass="36316">MKKLDVLLLGWEFPPLVAGDSGVACYELAKELAAQVNLSLILPKADPQYVLSNVELTGLNNINLQETPVAVSKPDYQVFGHQAVPQPEIKPYGAPTYTGQEELVTPAYEQPGEAEAVGELAGERTDAVPTEPVETLNIFGQTDFTQLDYNTQVIHFARYATRLASQKHYDVIYAYDWMTYLAGIELKLVSGKLLVVHVQSLCEERGGPDSKGWAYEIEKQALEKADLIIAQSESLVNAIETRYDIPASKIRSLYRLDEPFTAEEKEEEETVVTATNEPTIAEPTAQTAATPELAVAETESEPLDWQQAAENMVTVFQKLLQKPQLTDK</sequence>
<dbReference type="RefSeq" id="WP_150087064.1">
    <property type="nucleotide sequence ID" value="NZ_VWSF01000002.1"/>
</dbReference>
<dbReference type="InterPro" id="IPR028098">
    <property type="entry name" value="Glyco_trans_4-like_N"/>
</dbReference>
<protein>
    <submittedName>
        <fullName evidence="3">Glycosyltransferase</fullName>
    </submittedName>
</protein>
<dbReference type="Gene3D" id="3.40.50.2000">
    <property type="entry name" value="Glycogen Phosphorylase B"/>
    <property type="match status" value="1"/>
</dbReference>
<feature type="compositionally biased region" description="Low complexity" evidence="1">
    <location>
        <begin position="271"/>
        <end position="290"/>
    </location>
</feature>
<feature type="domain" description="Glycosyltransferase subfamily 4-like N-terminal" evidence="2">
    <location>
        <begin position="144"/>
        <end position="254"/>
    </location>
</feature>
<evidence type="ECO:0000256" key="1">
    <source>
        <dbReference type="SAM" id="MobiDB-lite"/>
    </source>
</evidence>
<name>A0A5M6DMG5_9BACT</name>
<dbReference type="SUPFAM" id="SSF53756">
    <property type="entry name" value="UDP-Glycosyltransferase/glycogen phosphorylase"/>
    <property type="match status" value="1"/>
</dbReference>
<accession>A0A5M6DMG5</accession>
<evidence type="ECO:0000259" key="2">
    <source>
        <dbReference type="Pfam" id="PF13439"/>
    </source>
</evidence>
<feature type="region of interest" description="Disordered" evidence="1">
    <location>
        <begin position="264"/>
        <end position="290"/>
    </location>
</feature>
<evidence type="ECO:0000313" key="4">
    <source>
        <dbReference type="Proteomes" id="UP000323426"/>
    </source>
</evidence>
<evidence type="ECO:0000313" key="3">
    <source>
        <dbReference type="EMBL" id="KAA5548737.1"/>
    </source>
</evidence>
<dbReference type="Pfam" id="PF13439">
    <property type="entry name" value="Glyco_transf_4"/>
    <property type="match status" value="1"/>
</dbReference>
<dbReference type="GO" id="GO:0016757">
    <property type="term" value="F:glycosyltransferase activity"/>
    <property type="evidence" value="ECO:0007669"/>
    <property type="project" value="UniProtKB-ARBA"/>
</dbReference>
<gene>
    <name evidence="3" type="ORF">F0145_04275</name>
</gene>
<organism evidence="3 4">
    <name type="scientific">Adhaeribacter rhizoryzae</name>
    <dbReference type="NCBI Taxonomy" id="2607907"/>
    <lineage>
        <taxon>Bacteria</taxon>
        <taxon>Pseudomonadati</taxon>
        <taxon>Bacteroidota</taxon>
        <taxon>Cytophagia</taxon>
        <taxon>Cytophagales</taxon>
        <taxon>Hymenobacteraceae</taxon>
        <taxon>Adhaeribacter</taxon>
    </lineage>
</organism>
<keyword evidence="3" id="KW-0808">Transferase</keyword>